<accession>A0ABP1DGY7</accession>
<gene>
    <name evidence="3" type="ORF">GFSPODELE1_LOCUS6206</name>
</gene>
<dbReference type="PROSITE" id="PS50190">
    <property type="entry name" value="SEC7"/>
    <property type="match status" value="1"/>
</dbReference>
<feature type="compositionally biased region" description="Polar residues" evidence="1">
    <location>
        <begin position="396"/>
        <end position="405"/>
    </location>
</feature>
<dbReference type="PANTHER" id="PTHR10663">
    <property type="entry name" value="GUANYL-NUCLEOTIDE EXCHANGE FACTOR"/>
    <property type="match status" value="1"/>
</dbReference>
<dbReference type="Gene3D" id="1.10.1000.11">
    <property type="entry name" value="Arf Nucleotide-binding Site Opener,domain 2"/>
    <property type="match status" value="1"/>
</dbReference>
<feature type="compositionally biased region" description="Basic and acidic residues" evidence="1">
    <location>
        <begin position="339"/>
        <end position="348"/>
    </location>
</feature>
<dbReference type="SMART" id="SM00233">
    <property type="entry name" value="PH"/>
    <property type="match status" value="1"/>
</dbReference>
<feature type="region of interest" description="Disordered" evidence="1">
    <location>
        <begin position="719"/>
        <end position="754"/>
    </location>
</feature>
<dbReference type="Pfam" id="PF15410">
    <property type="entry name" value="PH_9"/>
    <property type="match status" value="1"/>
</dbReference>
<evidence type="ECO:0000256" key="1">
    <source>
        <dbReference type="SAM" id="MobiDB-lite"/>
    </source>
</evidence>
<feature type="compositionally biased region" description="Basic and acidic residues" evidence="1">
    <location>
        <begin position="264"/>
        <end position="276"/>
    </location>
</feature>
<feature type="region of interest" description="Disordered" evidence="1">
    <location>
        <begin position="777"/>
        <end position="804"/>
    </location>
</feature>
<dbReference type="Proteomes" id="UP001497453">
    <property type="component" value="Chromosome 4"/>
</dbReference>
<organism evidence="3 4">
    <name type="scientific">Somion occarium</name>
    <dbReference type="NCBI Taxonomy" id="3059160"/>
    <lineage>
        <taxon>Eukaryota</taxon>
        <taxon>Fungi</taxon>
        <taxon>Dikarya</taxon>
        <taxon>Basidiomycota</taxon>
        <taxon>Agaricomycotina</taxon>
        <taxon>Agaricomycetes</taxon>
        <taxon>Polyporales</taxon>
        <taxon>Cerrenaceae</taxon>
        <taxon>Somion</taxon>
    </lineage>
</organism>
<dbReference type="Gene3D" id="2.30.29.30">
    <property type="entry name" value="Pleckstrin-homology domain (PH domain)/Phosphotyrosine-binding domain (PTB)"/>
    <property type="match status" value="1"/>
</dbReference>
<feature type="domain" description="SEC7" evidence="2">
    <location>
        <begin position="550"/>
        <end position="745"/>
    </location>
</feature>
<proteinExistence type="predicted"/>
<name>A0ABP1DGY7_9APHY</name>
<feature type="compositionally biased region" description="Low complexity" evidence="1">
    <location>
        <begin position="17"/>
        <end position="38"/>
    </location>
</feature>
<reference evidence="4" key="1">
    <citation type="submission" date="2024-04" db="EMBL/GenBank/DDBJ databases">
        <authorList>
            <person name="Shaw F."/>
            <person name="Minotto A."/>
        </authorList>
    </citation>
    <scope>NUCLEOTIDE SEQUENCE [LARGE SCALE GENOMIC DNA]</scope>
</reference>
<feature type="region of interest" description="Disordered" evidence="1">
    <location>
        <begin position="442"/>
        <end position="534"/>
    </location>
</feature>
<feature type="compositionally biased region" description="Basic and acidic residues" evidence="1">
    <location>
        <begin position="77"/>
        <end position="87"/>
    </location>
</feature>
<feature type="compositionally biased region" description="Polar residues" evidence="1">
    <location>
        <begin position="412"/>
        <end position="424"/>
    </location>
</feature>
<dbReference type="EMBL" id="OZ037947">
    <property type="protein sequence ID" value="CAL1707117.1"/>
    <property type="molecule type" value="Genomic_DNA"/>
</dbReference>
<dbReference type="InterPro" id="IPR011993">
    <property type="entry name" value="PH-like_dom_sf"/>
</dbReference>
<feature type="compositionally biased region" description="Polar residues" evidence="1">
    <location>
        <begin position="112"/>
        <end position="131"/>
    </location>
</feature>
<dbReference type="InterPro" id="IPR041681">
    <property type="entry name" value="PH_9"/>
</dbReference>
<dbReference type="InterPro" id="IPR001849">
    <property type="entry name" value="PH_domain"/>
</dbReference>
<dbReference type="SUPFAM" id="SSF50729">
    <property type="entry name" value="PH domain-like"/>
    <property type="match status" value="1"/>
</dbReference>
<feature type="region of interest" description="Disordered" evidence="1">
    <location>
        <begin position="374"/>
        <end position="424"/>
    </location>
</feature>
<dbReference type="SMART" id="SM00222">
    <property type="entry name" value="Sec7"/>
    <property type="match status" value="1"/>
</dbReference>
<evidence type="ECO:0000313" key="3">
    <source>
        <dbReference type="EMBL" id="CAL1707117.1"/>
    </source>
</evidence>
<feature type="compositionally biased region" description="Low complexity" evidence="1">
    <location>
        <begin position="442"/>
        <end position="456"/>
    </location>
</feature>
<dbReference type="InterPro" id="IPR000904">
    <property type="entry name" value="Sec7_dom"/>
</dbReference>
<feature type="region of interest" description="Disordered" evidence="1">
    <location>
        <begin position="1"/>
        <end position="173"/>
    </location>
</feature>
<feature type="compositionally biased region" description="Low complexity" evidence="1">
    <location>
        <begin position="464"/>
        <end position="482"/>
    </location>
</feature>
<feature type="compositionally biased region" description="Polar residues" evidence="1">
    <location>
        <begin position="284"/>
        <end position="298"/>
    </location>
</feature>
<protein>
    <recommendedName>
        <fullName evidence="2">SEC7 domain-containing protein</fullName>
    </recommendedName>
</protein>
<dbReference type="InterPro" id="IPR035999">
    <property type="entry name" value="Sec7_dom_sf"/>
</dbReference>
<keyword evidence="4" id="KW-1185">Reference proteome</keyword>
<dbReference type="SUPFAM" id="SSF48425">
    <property type="entry name" value="Sec7 domain"/>
    <property type="match status" value="1"/>
</dbReference>
<sequence length="1354" mass="147865">MHFQPATPTIVPPTPSPSSRVNGGNSSSRGQSSMSSGSDIFYDAEDSDLQTKRRSMYRAAGTASSPDLATLLRKAKAREGTPNKDVNRSSSAALPPLTPNRLRVDDADATQRSRQRTNATSPSSSPVQQRTPLLKGKARGLGNPQAVNGGQSPDWVLTSPRSMSNMKDTASKSSVRQKAAAFFGGMLSSSSSTRERSRTITPSSSNQSYSAPGFLNAFAPPVPPLPSKVKRHVSITSEDADVFTSPSGSSDMQKPLPQIRKRSKDPEPEPEQHSLDESLVMVYQPQSRSPSPTTTVTHETVKPLSASRRKRRSMSVSDAELKKTMAASFGTTTFNPPRLSREEKRSEDSTGWASTLSGIITDLKGELDQLDPISASLDLRDPSTPGRRPPSRSKSDNAATITKASQRPPARTSMSTPTEVEQRTPTVTLQAASGVEESLLASVLSSPNEPSSSPNEPLVPPRVSSLQGTSGRSRSGSANSAQPRVSGLRYGPRSPSISRGVSHLASPSRDTNRLRIQHRSTASSSEPSLIPTRDDGRVHSTIGAASQQDLTTNGLALSRIVSSHSPARNDESRDINTRGKELAAKCWAEDEEFLAKDKIAEWLGGQSPINKVALRHYMDNFDFSGLRLDIAFRRLCAKLFLKAETQQVDRILDEFGRRYWDCNPTSIFGSASVVHAVSYSLLLLNTDLHVADLSSRMSRGQFVRNTITAIQMQLQPIATRSGSATDVSPDDWSSLRGGSDGSDPPAPVFTKRVKRSDSMTSWSSVTRDGLSSMFMQASSGQLSTTPSDTPAQTSGRQTPLNSSRVSVISSGQESRVNEGSTPTFAYDRNWEQEMESLLKEIYAAVKNQQILQPISAARLSMSSLSPHNAVLRSRSLRAQPDRLTTLKRGSIRGLQSILTAQTGYSPYSSNSSFDGRASPAPSFATSHEGLHGSSVSFLTPALGFASNLSHTIIRETQEDDTHSMKSDQSLSTDISISDEELALLGPPWAKEGMLCRKQYWESTGKRAKSRAWIDVFVVIQKGELSMFVFGDHASGGGGIVGGGNWLENADPMGSVQLAHSLAHSLPPPGYNRQRPHCMVLTLSNGAVYFFQAGTEELVNEWVSTCNYWAARQSREPLSGGVSNMEYGWNRVLDPVTRTRSISEDNYSRDDDSCSVRSGRSRFGKKEFAATVRTDKSPWQDRTFINDWKPPMPPSVASTHDEEAQLEALRKHVTFLKTELQEHNELRTPMMKLYAPRSANAAKATANWEKKSQYLLTEIVKYESYIDSLQAAMSLRLKKRGEKALERALVVASPTSDDEPVGKGKWRGHPEEETIEESEEPPPTAPLDGSPDHRHFHRREIAEIDGSDDETDDDR</sequence>
<dbReference type="Pfam" id="PF01369">
    <property type="entry name" value="Sec7"/>
    <property type="match status" value="1"/>
</dbReference>
<dbReference type="InterPro" id="IPR023394">
    <property type="entry name" value="Sec7_C_sf"/>
</dbReference>
<feature type="region of interest" description="Disordered" evidence="1">
    <location>
        <begin position="239"/>
        <end position="352"/>
    </location>
</feature>
<evidence type="ECO:0000259" key="2">
    <source>
        <dbReference type="PROSITE" id="PS50190"/>
    </source>
</evidence>
<feature type="region of interest" description="Disordered" evidence="1">
    <location>
        <begin position="186"/>
        <end position="212"/>
    </location>
</feature>
<feature type="compositionally biased region" description="Polar residues" evidence="1">
    <location>
        <begin position="159"/>
        <end position="173"/>
    </location>
</feature>
<evidence type="ECO:0000313" key="4">
    <source>
        <dbReference type="Proteomes" id="UP001497453"/>
    </source>
</evidence>
<feature type="compositionally biased region" description="Basic and acidic residues" evidence="1">
    <location>
        <begin position="102"/>
        <end position="111"/>
    </location>
</feature>
<dbReference type="PANTHER" id="PTHR10663:SF373">
    <property type="entry name" value="PH AND SEC7 DOMAIN-CONTAINING PROTEIN C11E3.11C"/>
    <property type="match status" value="1"/>
</dbReference>
<feature type="compositionally biased region" description="Acidic residues" evidence="1">
    <location>
        <begin position="1342"/>
        <end position="1354"/>
    </location>
</feature>
<feature type="region of interest" description="Disordered" evidence="1">
    <location>
        <begin position="1288"/>
        <end position="1354"/>
    </location>
</feature>